<dbReference type="OrthoDB" id="7061730at2"/>
<dbReference type="Proteomes" id="UP000214880">
    <property type="component" value="Unassembled WGS sequence"/>
</dbReference>
<name>A0A1G9LQF5_9FIRM</name>
<evidence type="ECO:0000313" key="2">
    <source>
        <dbReference type="EMBL" id="SDL63997.1"/>
    </source>
</evidence>
<dbReference type="STRING" id="146817.SAMN04488502_101430"/>
<feature type="domain" description="DUF3870" evidence="1">
    <location>
        <begin position="9"/>
        <end position="100"/>
    </location>
</feature>
<dbReference type="Pfam" id="PF12986">
    <property type="entry name" value="DUF3870"/>
    <property type="match status" value="1"/>
</dbReference>
<dbReference type="RefSeq" id="WP_092067815.1">
    <property type="nucleotide sequence ID" value="NZ_FNHB01000001.1"/>
</dbReference>
<accession>A0A1G9LQF5</accession>
<sequence>MNPNFVLFSGYAKLPTGITASELYKIIGVIVLVNMDTGEIIEADCTLATQLARRHVSAALVGHMLTDGPDQLAQLIDKIYQGNAKKAIITALRIIYDKYRNCHLENQPDSVGSNQCEQTS</sequence>
<protein>
    <recommendedName>
        <fullName evidence="1">DUF3870 domain-containing protein</fullName>
    </recommendedName>
</protein>
<proteinExistence type="predicted"/>
<evidence type="ECO:0000259" key="1">
    <source>
        <dbReference type="Pfam" id="PF12986"/>
    </source>
</evidence>
<dbReference type="EMBL" id="FNHB01000001">
    <property type="protein sequence ID" value="SDL63997.1"/>
    <property type="molecule type" value="Genomic_DNA"/>
</dbReference>
<evidence type="ECO:0000313" key="3">
    <source>
        <dbReference type="Proteomes" id="UP000214880"/>
    </source>
</evidence>
<dbReference type="InterPro" id="IPR024617">
    <property type="entry name" value="DUF3870"/>
</dbReference>
<gene>
    <name evidence="2" type="ORF">SAMN04488502_101430</name>
</gene>
<reference evidence="2 3" key="1">
    <citation type="submission" date="2016-10" db="EMBL/GenBank/DDBJ databases">
        <authorList>
            <person name="de Groot N.N."/>
        </authorList>
    </citation>
    <scope>NUCLEOTIDE SEQUENCE [LARGE SCALE GENOMIC DNA]</scope>
    <source>
        <strain evidence="2 3">DSM 1736</strain>
    </source>
</reference>
<keyword evidence="3" id="KW-1185">Reference proteome</keyword>
<organism evidence="2 3">
    <name type="scientific">Dendrosporobacter quercicolus</name>
    <dbReference type="NCBI Taxonomy" id="146817"/>
    <lineage>
        <taxon>Bacteria</taxon>
        <taxon>Bacillati</taxon>
        <taxon>Bacillota</taxon>
        <taxon>Negativicutes</taxon>
        <taxon>Selenomonadales</taxon>
        <taxon>Sporomusaceae</taxon>
        <taxon>Dendrosporobacter</taxon>
    </lineage>
</organism>
<dbReference type="AlphaFoldDB" id="A0A1G9LQF5"/>